<comment type="subunit">
    <text evidence="7">Monomer.</text>
</comment>
<dbReference type="GO" id="GO:0009073">
    <property type="term" value="P:aromatic amino acid family biosynthetic process"/>
    <property type="evidence" value="ECO:0007669"/>
    <property type="project" value="UniProtKB-KW"/>
</dbReference>
<dbReference type="InterPro" id="IPR031322">
    <property type="entry name" value="Shikimate/glucono_kinase"/>
</dbReference>
<evidence type="ECO:0000256" key="5">
    <source>
        <dbReference type="ARBA" id="ARBA00022840"/>
    </source>
</evidence>
<keyword evidence="3 7" id="KW-0547">Nucleotide-binding</keyword>
<keyword evidence="9" id="KW-1185">Reference proteome</keyword>
<dbReference type="AlphaFoldDB" id="A0A9X3Z1Y6"/>
<dbReference type="GO" id="GO:0004765">
    <property type="term" value="F:shikimate kinase activity"/>
    <property type="evidence" value="ECO:0007669"/>
    <property type="project" value="UniProtKB-UniRule"/>
</dbReference>
<proteinExistence type="inferred from homology"/>
<comment type="similarity">
    <text evidence="7">Belongs to the shikimate kinase family.</text>
</comment>
<keyword evidence="5 7" id="KW-0067">ATP-binding</keyword>
<evidence type="ECO:0000256" key="6">
    <source>
        <dbReference type="ARBA" id="ARBA00023141"/>
    </source>
</evidence>
<keyword evidence="7" id="KW-0460">Magnesium</keyword>
<dbReference type="InterPro" id="IPR000623">
    <property type="entry name" value="Shikimate_kinase/TSH1"/>
</dbReference>
<reference evidence="8" key="1">
    <citation type="submission" date="2022-12" db="EMBL/GenBank/DDBJ databases">
        <title>Draft genome sequence of the thermophilic strain Brevibacillus thermoruber HT42, isolated from Los Humeros, Puebla, Mexico, with biotechnological potential.</title>
        <authorList>
            <person name="Lara Sanchez J."/>
            <person name="Solis Palacios R."/>
            <person name="Bustos Baena A.S."/>
            <person name="Ruz Baez A.E."/>
            <person name="Espinosa Luna G."/>
            <person name="Oliart Ros R.M."/>
        </authorList>
    </citation>
    <scope>NUCLEOTIDE SEQUENCE</scope>
    <source>
        <strain evidence="8">HT42</strain>
    </source>
</reference>
<dbReference type="Proteomes" id="UP001151071">
    <property type="component" value="Unassembled WGS sequence"/>
</dbReference>
<name>A0A9X3Z1Y6_9BACL</name>
<evidence type="ECO:0000313" key="8">
    <source>
        <dbReference type="EMBL" id="MDA5107044.1"/>
    </source>
</evidence>
<comment type="cofactor">
    <cofactor evidence="7">
        <name>Mg(2+)</name>
        <dbReference type="ChEBI" id="CHEBI:18420"/>
    </cofactor>
    <text evidence="7">Binds 1 Mg(2+) ion per subunit.</text>
</comment>
<feature type="binding site" evidence="7">
    <location>
        <position position="59"/>
    </location>
    <ligand>
        <name>substrate</name>
    </ligand>
</feature>
<feature type="binding site" evidence="7">
    <location>
        <position position="17"/>
    </location>
    <ligand>
        <name>Mg(2+)</name>
        <dbReference type="ChEBI" id="CHEBI:18420"/>
    </ligand>
</feature>
<dbReference type="HAMAP" id="MF_00109">
    <property type="entry name" value="Shikimate_kinase"/>
    <property type="match status" value="1"/>
</dbReference>
<evidence type="ECO:0000313" key="9">
    <source>
        <dbReference type="Proteomes" id="UP001151071"/>
    </source>
</evidence>
<feature type="binding site" evidence="7">
    <location>
        <position position="137"/>
    </location>
    <ligand>
        <name>substrate</name>
    </ligand>
</feature>
<dbReference type="EMBL" id="JAPYYP010000001">
    <property type="protein sequence ID" value="MDA5107044.1"/>
    <property type="molecule type" value="Genomic_DNA"/>
</dbReference>
<dbReference type="SUPFAM" id="SSF52540">
    <property type="entry name" value="P-loop containing nucleoside triphosphate hydrolases"/>
    <property type="match status" value="1"/>
</dbReference>
<evidence type="ECO:0000256" key="7">
    <source>
        <dbReference type="HAMAP-Rule" id="MF_00109"/>
    </source>
</evidence>
<evidence type="ECO:0000256" key="1">
    <source>
        <dbReference type="ARBA" id="ARBA00022605"/>
    </source>
</evidence>
<accession>A0A9X3Z1Y6</accession>
<dbReference type="PANTHER" id="PTHR21087:SF16">
    <property type="entry name" value="SHIKIMATE KINASE 1, CHLOROPLASTIC"/>
    <property type="match status" value="1"/>
</dbReference>
<dbReference type="GO" id="GO:0005524">
    <property type="term" value="F:ATP binding"/>
    <property type="evidence" value="ECO:0007669"/>
    <property type="project" value="UniProtKB-UniRule"/>
</dbReference>
<keyword evidence="1 7" id="KW-0028">Amino-acid biosynthesis</keyword>
<feature type="binding site" evidence="7">
    <location>
        <position position="119"/>
    </location>
    <ligand>
        <name>ATP</name>
        <dbReference type="ChEBI" id="CHEBI:30616"/>
    </ligand>
</feature>
<comment type="catalytic activity">
    <reaction evidence="7">
        <text>shikimate + ATP = 3-phosphoshikimate + ADP + H(+)</text>
        <dbReference type="Rhea" id="RHEA:13121"/>
        <dbReference type="ChEBI" id="CHEBI:15378"/>
        <dbReference type="ChEBI" id="CHEBI:30616"/>
        <dbReference type="ChEBI" id="CHEBI:36208"/>
        <dbReference type="ChEBI" id="CHEBI:145989"/>
        <dbReference type="ChEBI" id="CHEBI:456216"/>
        <dbReference type="EC" id="2.7.1.71"/>
    </reaction>
</comment>
<evidence type="ECO:0000256" key="2">
    <source>
        <dbReference type="ARBA" id="ARBA00022679"/>
    </source>
</evidence>
<keyword evidence="7" id="KW-0963">Cytoplasm</keyword>
<dbReference type="EC" id="2.7.1.71" evidence="7"/>
<comment type="caution">
    <text evidence="7">Lacks conserved residue(s) required for the propagation of feature annotation.</text>
</comment>
<comment type="subcellular location">
    <subcellularLocation>
        <location evidence="7">Cytoplasm</location>
    </subcellularLocation>
</comment>
<keyword evidence="2 7" id="KW-0808">Transferase</keyword>
<keyword evidence="4 7" id="KW-0418">Kinase</keyword>
<dbReference type="GO" id="GO:0008652">
    <property type="term" value="P:amino acid biosynthetic process"/>
    <property type="evidence" value="ECO:0007669"/>
    <property type="project" value="UniProtKB-KW"/>
</dbReference>
<dbReference type="Pfam" id="PF01202">
    <property type="entry name" value="SKI"/>
    <property type="match status" value="1"/>
</dbReference>
<evidence type="ECO:0000256" key="4">
    <source>
        <dbReference type="ARBA" id="ARBA00022777"/>
    </source>
</evidence>
<keyword evidence="6 7" id="KW-0057">Aromatic amino acid biosynthesis</keyword>
<gene>
    <name evidence="7" type="primary">aroK</name>
    <name evidence="8" type="ORF">O3V59_01580</name>
</gene>
<dbReference type="GO" id="GO:0009423">
    <property type="term" value="P:chorismate biosynthetic process"/>
    <property type="evidence" value="ECO:0007669"/>
    <property type="project" value="UniProtKB-UniRule"/>
</dbReference>
<sequence>MTYGNVILVGFMGTGKTTVGSALAQALGIPHRDLDEAIAEREGCSIPELFATKGERYFRDAESAALRDLLRERPQVLTTGGGAVLRPENVRLMLQEGTVIALSATEQELIRRLEGDTGRPLLAGGVADRVRRLLEERKGAYDFAPIQIDTTGKDVSEIVAEIRGRMVESGLIRRD</sequence>
<dbReference type="GO" id="GO:0005829">
    <property type="term" value="C:cytosol"/>
    <property type="evidence" value="ECO:0007669"/>
    <property type="project" value="TreeGrafter"/>
</dbReference>
<keyword evidence="7" id="KW-0479">Metal-binding</keyword>
<dbReference type="Gene3D" id="3.40.50.300">
    <property type="entry name" value="P-loop containing nucleotide triphosphate hydrolases"/>
    <property type="match status" value="1"/>
</dbReference>
<organism evidence="8 9">
    <name type="scientific">Brevibacillus thermoruber</name>
    <dbReference type="NCBI Taxonomy" id="33942"/>
    <lineage>
        <taxon>Bacteria</taxon>
        <taxon>Bacillati</taxon>
        <taxon>Bacillota</taxon>
        <taxon>Bacilli</taxon>
        <taxon>Bacillales</taxon>
        <taxon>Paenibacillaceae</taxon>
        <taxon>Brevibacillus</taxon>
    </lineage>
</organism>
<comment type="pathway">
    <text evidence="7">Metabolic intermediate biosynthesis; chorismate biosynthesis; chorismate from D-erythrose 4-phosphate and phosphoenolpyruvate: step 5/7.</text>
</comment>
<protein>
    <recommendedName>
        <fullName evidence="7">Shikimate kinase</fullName>
        <shortName evidence="7">SK</shortName>
        <ecNumber evidence="7">2.7.1.71</ecNumber>
    </recommendedName>
</protein>
<dbReference type="RefSeq" id="WP_271139323.1">
    <property type="nucleotide sequence ID" value="NZ_JAPYYP010000001.1"/>
</dbReference>
<dbReference type="PRINTS" id="PR01100">
    <property type="entry name" value="SHIKIMTKNASE"/>
</dbReference>
<feature type="binding site" evidence="7">
    <location>
        <position position="81"/>
    </location>
    <ligand>
        <name>substrate</name>
    </ligand>
</feature>
<dbReference type="InterPro" id="IPR027417">
    <property type="entry name" value="P-loop_NTPase"/>
</dbReference>
<dbReference type="GO" id="GO:0000287">
    <property type="term" value="F:magnesium ion binding"/>
    <property type="evidence" value="ECO:0007669"/>
    <property type="project" value="UniProtKB-UniRule"/>
</dbReference>
<comment type="caution">
    <text evidence="8">The sequence shown here is derived from an EMBL/GenBank/DDBJ whole genome shotgun (WGS) entry which is preliminary data.</text>
</comment>
<dbReference type="CDD" id="cd00464">
    <property type="entry name" value="SK"/>
    <property type="match status" value="1"/>
</dbReference>
<comment type="function">
    <text evidence="7">Catalyzes the specific phosphorylation of the 3-hydroxyl group of shikimic acid using ATP as a cosubstrate.</text>
</comment>
<feature type="binding site" evidence="7">
    <location>
        <begin position="13"/>
        <end position="18"/>
    </location>
    <ligand>
        <name>ATP</name>
        <dbReference type="ChEBI" id="CHEBI:30616"/>
    </ligand>
</feature>
<evidence type="ECO:0000256" key="3">
    <source>
        <dbReference type="ARBA" id="ARBA00022741"/>
    </source>
</evidence>
<feature type="binding site" evidence="7">
    <location>
        <position position="35"/>
    </location>
    <ligand>
        <name>substrate</name>
    </ligand>
</feature>
<dbReference type="PANTHER" id="PTHR21087">
    <property type="entry name" value="SHIKIMATE KINASE"/>
    <property type="match status" value="1"/>
</dbReference>